<reference evidence="6" key="1">
    <citation type="submission" date="2017-09" db="EMBL/GenBank/DDBJ databases">
        <title>The complete genome of Sulfurospirillum sp. JPD-1.</title>
        <authorList>
            <person name="Goris T."/>
        </authorList>
    </citation>
    <scope>NUCLEOTIDE SEQUENCE [LARGE SCALE GENOMIC DNA]</scope>
    <source>
        <strain evidence="6">JPD-1</strain>
    </source>
</reference>
<dbReference type="KEGG" id="sulj:SJPD1_1187"/>
<dbReference type="PANTHER" id="PTHR33121">
    <property type="entry name" value="CYCLIC DI-GMP PHOSPHODIESTERASE PDEF"/>
    <property type="match status" value="1"/>
</dbReference>
<evidence type="ECO:0000313" key="5">
    <source>
        <dbReference type="EMBL" id="ATB69299.1"/>
    </source>
</evidence>
<dbReference type="InterPro" id="IPR043128">
    <property type="entry name" value="Rev_trsase/Diguanyl_cyclase"/>
</dbReference>
<feature type="modified residue" description="4-aspartylphosphate" evidence="1">
    <location>
        <position position="67"/>
    </location>
</feature>
<evidence type="ECO:0000256" key="1">
    <source>
        <dbReference type="PROSITE-ProRule" id="PRU00169"/>
    </source>
</evidence>
<dbReference type="InterPro" id="IPR001633">
    <property type="entry name" value="EAL_dom"/>
</dbReference>
<name>A0A290HVA7_9BACT</name>
<proteinExistence type="predicted"/>
<keyword evidence="1" id="KW-0597">Phosphoprotein</keyword>
<dbReference type="RefSeq" id="WP_226372254.1">
    <property type="nucleotide sequence ID" value="NZ_CP023275.1"/>
</dbReference>
<accession>A0A290HVA7</accession>
<dbReference type="EMBL" id="CP023275">
    <property type="protein sequence ID" value="ATB69299.1"/>
    <property type="molecule type" value="Genomic_DNA"/>
</dbReference>
<dbReference type="SUPFAM" id="SSF141868">
    <property type="entry name" value="EAL domain-like"/>
    <property type="match status" value="1"/>
</dbReference>
<dbReference type="InterPro" id="IPR001789">
    <property type="entry name" value="Sig_transdc_resp-reg_receiver"/>
</dbReference>
<dbReference type="Gene3D" id="3.20.20.450">
    <property type="entry name" value="EAL domain"/>
    <property type="match status" value="1"/>
</dbReference>
<feature type="domain" description="GGDEF" evidence="4">
    <location>
        <begin position="195"/>
        <end position="325"/>
    </location>
</feature>
<dbReference type="SUPFAM" id="SSF52172">
    <property type="entry name" value="CheY-like"/>
    <property type="match status" value="1"/>
</dbReference>
<dbReference type="GO" id="GO:0000160">
    <property type="term" value="P:phosphorelay signal transduction system"/>
    <property type="evidence" value="ECO:0007669"/>
    <property type="project" value="InterPro"/>
</dbReference>
<dbReference type="PROSITE" id="PS50887">
    <property type="entry name" value="GGDEF"/>
    <property type="match status" value="1"/>
</dbReference>
<dbReference type="Gene3D" id="3.30.70.270">
    <property type="match status" value="1"/>
</dbReference>
<dbReference type="CDD" id="cd01948">
    <property type="entry name" value="EAL"/>
    <property type="match status" value="1"/>
</dbReference>
<protein>
    <submittedName>
        <fullName evidence="5">Response regulator</fullName>
        <ecNumber evidence="5">3.1.4.52</ecNumber>
    </submittedName>
</protein>
<dbReference type="InterPro" id="IPR029787">
    <property type="entry name" value="Nucleotide_cyclase"/>
</dbReference>
<dbReference type="InterPro" id="IPR050706">
    <property type="entry name" value="Cyclic-di-GMP_PDE-like"/>
</dbReference>
<keyword evidence="5" id="KW-0378">Hydrolase</keyword>
<dbReference type="Proteomes" id="UP000217349">
    <property type="component" value="Chromosome"/>
</dbReference>
<dbReference type="PANTHER" id="PTHR33121:SF71">
    <property type="entry name" value="OXYGEN SENSOR PROTEIN DOSP"/>
    <property type="match status" value="1"/>
</dbReference>
<dbReference type="GO" id="GO:0071111">
    <property type="term" value="F:cyclic-guanylate-specific phosphodiesterase activity"/>
    <property type="evidence" value="ECO:0007669"/>
    <property type="project" value="UniProtKB-EC"/>
</dbReference>
<dbReference type="PROSITE" id="PS50110">
    <property type="entry name" value="RESPONSE_REGULATORY"/>
    <property type="match status" value="1"/>
</dbReference>
<evidence type="ECO:0000259" key="3">
    <source>
        <dbReference type="PROSITE" id="PS50883"/>
    </source>
</evidence>
<evidence type="ECO:0000259" key="2">
    <source>
        <dbReference type="PROSITE" id="PS50110"/>
    </source>
</evidence>
<dbReference type="SUPFAM" id="SSF55073">
    <property type="entry name" value="Nucleotide cyclase"/>
    <property type="match status" value="1"/>
</dbReference>
<dbReference type="InterPro" id="IPR000160">
    <property type="entry name" value="GGDEF_dom"/>
</dbReference>
<gene>
    <name evidence="5" type="ORF">SJPD1_1187</name>
</gene>
<dbReference type="AlphaFoldDB" id="A0A290HVA7"/>
<organism evidence="5 6">
    <name type="scientific">Sulfurospirillum diekertiae</name>
    <dbReference type="NCBI Taxonomy" id="1854492"/>
    <lineage>
        <taxon>Bacteria</taxon>
        <taxon>Pseudomonadati</taxon>
        <taxon>Campylobacterota</taxon>
        <taxon>Epsilonproteobacteria</taxon>
        <taxon>Campylobacterales</taxon>
        <taxon>Sulfurospirillaceae</taxon>
        <taxon>Sulfurospirillum</taxon>
    </lineage>
</organism>
<dbReference type="EC" id="3.1.4.52" evidence="5"/>
<sequence length="579" mass="66784">MTISLKDLLTLTSSLRILYVEDDVVLRENTIALLHDLFGEIHEASDGNEALLLYKKSENFYDIVITDLNMPQMNGMDLIKNIQLINPKQPIIVVSAHNETEYFLESIRNNVNGYILKPIDFNQLVETIYKVASLVKERQEKAKNQTKLQEKLEEQSLLLAENSQTVHEFLTIDKITKLQNATVLYNFLDTFVQDHALTIMLYNIDNFSFINQTYSTDFADEALFKVGEYLQYNLSKEVHLYRYNSDEFVIIFDPQIINPEFVAIQIQAFFRETPIGEYEEQPVYITLSCGIATTTNPASLLPNARIALREARMRGIPNQYNIYNTHDAFLKQTKIETEWIQKFRIAMEEDRIIPYFQPIIDNATGEIVKYECLARIEDDGEIISPAHFLEAARRSGLMSNLTRLMINKSYKTFSGQNVAFSLNITNEDLLNSNFIDFLQAKQKNYNIEPSLVTFEILEDIIISDANHIPLENLHILKSMGYLLALDDFGSDRSNFNRLEKLGVDFLKIDGQFIKNIDTITRNQDIVESISTMAKKLNMPVIAEFVSTKEEFEMVKHLGVEYSQGYFFNAPLKLPINHEQ</sequence>
<dbReference type="InterPro" id="IPR011006">
    <property type="entry name" value="CheY-like_superfamily"/>
</dbReference>
<dbReference type="SMART" id="SM00052">
    <property type="entry name" value="EAL"/>
    <property type="match status" value="1"/>
</dbReference>
<dbReference type="NCBIfam" id="TIGR00254">
    <property type="entry name" value="GGDEF"/>
    <property type="match status" value="1"/>
</dbReference>
<evidence type="ECO:0000313" key="6">
    <source>
        <dbReference type="Proteomes" id="UP000217349"/>
    </source>
</evidence>
<dbReference type="SMART" id="SM00448">
    <property type="entry name" value="REC"/>
    <property type="match status" value="1"/>
</dbReference>
<dbReference type="Pfam" id="PF00072">
    <property type="entry name" value="Response_reg"/>
    <property type="match status" value="1"/>
</dbReference>
<dbReference type="InterPro" id="IPR035919">
    <property type="entry name" value="EAL_sf"/>
</dbReference>
<dbReference type="Gene3D" id="3.40.50.2300">
    <property type="match status" value="1"/>
</dbReference>
<dbReference type="Pfam" id="PF00990">
    <property type="entry name" value="GGDEF"/>
    <property type="match status" value="1"/>
</dbReference>
<dbReference type="Pfam" id="PF00563">
    <property type="entry name" value="EAL"/>
    <property type="match status" value="1"/>
</dbReference>
<dbReference type="PROSITE" id="PS50883">
    <property type="entry name" value="EAL"/>
    <property type="match status" value="1"/>
</dbReference>
<evidence type="ECO:0000259" key="4">
    <source>
        <dbReference type="PROSITE" id="PS50887"/>
    </source>
</evidence>
<feature type="domain" description="Response regulatory" evidence="2">
    <location>
        <begin position="16"/>
        <end position="132"/>
    </location>
</feature>
<dbReference type="SMART" id="SM00267">
    <property type="entry name" value="GGDEF"/>
    <property type="match status" value="1"/>
</dbReference>
<feature type="domain" description="EAL" evidence="3">
    <location>
        <begin position="336"/>
        <end position="579"/>
    </location>
</feature>